<evidence type="ECO:0000256" key="1">
    <source>
        <dbReference type="SAM" id="MobiDB-lite"/>
    </source>
</evidence>
<sequence>MMHTSGGSGYNWYSTNSLKRYHAKNDRPTQYSDEGRVPLGSASDAENLQMRHKMLESVGEETLELWESYRKEMREKSLLAQHQLGLPVEEPSENLRTYPTKRHNFEEFEAEMGANSDTSTANAKTGQFGAYDRSKYVLNRKVNPLPVSTSSTTSTSASARTPEPISGILFRINTLTKNTLTCFQPAEKPLLTPATSSTKSPPQTDATTSSTPSSPIRECTLNKYGHCLDPAACEFAHNGALLKDEK</sequence>
<reference evidence="3" key="1">
    <citation type="submission" date="2010-08" db="EMBL/GenBank/DDBJ databases">
        <authorList>
            <consortium name="Caenorhabditis japonica Sequencing Consortium"/>
            <person name="Wilson R.K."/>
        </authorList>
    </citation>
    <scope>NUCLEOTIDE SEQUENCE [LARGE SCALE GENOMIC DNA]</scope>
    <source>
        <strain evidence="3">DF5081</strain>
    </source>
</reference>
<reference evidence="2" key="2">
    <citation type="submission" date="2022-06" db="UniProtKB">
        <authorList>
            <consortium name="EnsemblMetazoa"/>
        </authorList>
    </citation>
    <scope>IDENTIFICATION</scope>
    <source>
        <strain evidence="2">DF5081</strain>
    </source>
</reference>
<accession>A0A8R1I7I2</accession>
<proteinExistence type="predicted"/>
<name>A0A8R1I7I2_CAEJA</name>
<dbReference type="Proteomes" id="UP000005237">
    <property type="component" value="Unassembled WGS sequence"/>
</dbReference>
<evidence type="ECO:0000313" key="2">
    <source>
        <dbReference type="EnsemblMetazoa" id="CJA19172.1"/>
    </source>
</evidence>
<dbReference type="AlphaFoldDB" id="A0A8R1I7I2"/>
<keyword evidence="3" id="KW-1185">Reference proteome</keyword>
<feature type="region of interest" description="Disordered" evidence="1">
    <location>
        <begin position="186"/>
        <end position="215"/>
    </location>
</feature>
<protein>
    <submittedName>
        <fullName evidence="2">Uncharacterized protein</fullName>
    </submittedName>
</protein>
<evidence type="ECO:0000313" key="3">
    <source>
        <dbReference type="Proteomes" id="UP000005237"/>
    </source>
</evidence>
<feature type="compositionally biased region" description="Low complexity" evidence="1">
    <location>
        <begin position="200"/>
        <end position="215"/>
    </location>
</feature>
<organism evidence="2 3">
    <name type="scientific">Caenorhabditis japonica</name>
    <dbReference type="NCBI Taxonomy" id="281687"/>
    <lineage>
        <taxon>Eukaryota</taxon>
        <taxon>Metazoa</taxon>
        <taxon>Ecdysozoa</taxon>
        <taxon>Nematoda</taxon>
        <taxon>Chromadorea</taxon>
        <taxon>Rhabditida</taxon>
        <taxon>Rhabditina</taxon>
        <taxon>Rhabditomorpha</taxon>
        <taxon>Rhabditoidea</taxon>
        <taxon>Rhabditidae</taxon>
        <taxon>Peloderinae</taxon>
        <taxon>Caenorhabditis</taxon>
    </lineage>
</organism>
<dbReference type="EnsemblMetazoa" id="CJA19172.1">
    <property type="protein sequence ID" value="CJA19172.1"/>
    <property type="gene ID" value="WBGene00138376"/>
</dbReference>